<dbReference type="Gene3D" id="2.80.10.50">
    <property type="match status" value="1"/>
</dbReference>
<organism evidence="2 3">
    <name type="scientific">Rehmannia glutinosa</name>
    <name type="common">Chinese foxglove</name>
    <dbReference type="NCBI Taxonomy" id="99300"/>
    <lineage>
        <taxon>Eukaryota</taxon>
        <taxon>Viridiplantae</taxon>
        <taxon>Streptophyta</taxon>
        <taxon>Embryophyta</taxon>
        <taxon>Tracheophyta</taxon>
        <taxon>Spermatophyta</taxon>
        <taxon>Magnoliopsida</taxon>
        <taxon>eudicotyledons</taxon>
        <taxon>Gunneridae</taxon>
        <taxon>Pentapetalae</taxon>
        <taxon>asterids</taxon>
        <taxon>lamiids</taxon>
        <taxon>Lamiales</taxon>
        <taxon>Orobanchaceae</taxon>
        <taxon>Rehmannieae</taxon>
        <taxon>Rehmannia</taxon>
    </lineage>
</organism>
<dbReference type="Proteomes" id="UP001318860">
    <property type="component" value="Unassembled WGS sequence"/>
</dbReference>
<dbReference type="SUPFAM" id="SSF50405">
    <property type="entry name" value="Actin-crosslinking proteins"/>
    <property type="match status" value="1"/>
</dbReference>
<reference evidence="2 3" key="1">
    <citation type="journal article" date="2021" name="Comput. Struct. Biotechnol. J.">
        <title>De novo genome assembly of the potent medicinal plant Rehmannia glutinosa using nanopore technology.</title>
        <authorList>
            <person name="Ma L."/>
            <person name="Dong C."/>
            <person name="Song C."/>
            <person name="Wang X."/>
            <person name="Zheng X."/>
            <person name="Niu Y."/>
            <person name="Chen S."/>
            <person name="Feng W."/>
        </authorList>
    </citation>
    <scope>NUCLEOTIDE SEQUENCE [LARGE SCALE GENOMIC DNA]</scope>
    <source>
        <strain evidence="2">DH-2019</strain>
    </source>
</reference>
<feature type="domain" description="DUF569" evidence="1">
    <location>
        <begin position="1"/>
        <end position="141"/>
    </location>
</feature>
<evidence type="ECO:0000259" key="1">
    <source>
        <dbReference type="Pfam" id="PF04601"/>
    </source>
</evidence>
<name>A0ABR0UU79_REHGL</name>
<evidence type="ECO:0000313" key="2">
    <source>
        <dbReference type="EMBL" id="KAK6125546.1"/>
    </source>
</evidence>
<dbReference type="InterPro" id="IPR008999">
    <property type="entry name" value="Actin-crosslinking"/>
</dbReference>
<accession>A0ABR0UU79</accession>
<sequence length="208" mass="23864">MDLFLKAQSIRLVSHEDKYLVAEEDRLTITLGRDRSAKNAIWTVEFVEGKECIRLKSCFGTYLTASSIPFLPGVTAKKVIQTRPCQCESATEWEPLRDGMQVRLRSLWGNFLRPNGGLPPWRNSITHDIPYRSKTRNKILWDVELVEKCPPGHRRAPSFCRSRSVSAAMDAQKQSENVRRVLLDNQIERSFANFACCWYPKACVPCSR</sequence>
<dbReference type="Pfam" id="PF04601">
    <property type="entry name" value="DUF569"/>
    <property type="match status" value="1"/>
</dbReference>
<dbReference type="EMBL" id="JABTTQ020002201">
    <property type="protein sequence ID" value="KAK6125546.1"/>
    <property type="molecule type" value="Genomic_DNA"/>
</dbReference>
<gene>
    <name evidence="2" type="ORF">DH2020_040709</name>
</gene>
<dbReference type="PANTHER" id="PTHR31205">
    <property type="entry name" value="ACTIN CROSS-LINKING PROTEIN (DUF569)"/>
    <property type="match status" value="1"/>
</dbReference>
<proteinExistence type="predicted"/>
<protein>
    <recommendedName>
        <fullName evidence="1">DUF569 domain-containing protein</fullName>
    </recommendedName>
</protein>
<evidence type="ECO:0000313" key="3">
    <source>
        <dbReference type="Proteomes" id="UP001318860"/>
    </source>
</evidence>
<dbReference type="InterPro" id="IPR007679">
    <property type="entry name" value="DUF569"/>
</dbReference>
<dbReference type="PANTHER" id="PTHR31205:SF77">
    <property type="entry name" value="CROSS-LINKING PROTEIN, PUTATIVE (DUF569)-RELATED"/>
    <property type="match status" value="1"/>
</dbReference>
<dbReference type="CDD" id="cd23340">
    <property type="entry name" value="beta-trefoil_FSCN_ACP-like"/>
    <property type="match status" value="1"/>
</dbReference>
<keyword evidence="3" id="KW-1185">Reference proteome</keyword>
<comment type="caution">
    <text evidence="2">The sequence shown here is derived from an EMBL/GenBank/DDBJ whole genome shotgun (WGS) entry which is preliminary data.</text>
</comment>